<dbReference type="AlphaFoldDB" id="A0A1G9U728"/>
<dbReference type="Proteomes" id="UP000183200">
    <property type="component" value="Unassembled WGS sequence"/>
</dbReference>
<dbReference type="RefSeq" id="WP_074607154.1">
    <property type="nucleotide sequence ID" value="NZ_FNGY01000004.1"/>
</dbReference>
<dbReference type="Gene3D" id="1.20.120.520">
    <property type="entry name" value="nmb1532 protein domain like"/>
    <property type="match status" value="1"/>
</dbReference>
<dbReference type="Pfam" id="PF04405">
    <property type="entry name" value="ScdA_N"/>
    <property type="match status" value="1"/>
</dbReference>
<dbReference type="GO" id="GO:0046872">
    <property type="term" value="F:metal ion binding"/>
    <property type="evidence" value="ECO:0007669"/>
    <property type="project" value="UniProtKB-KW"/>
</dbReference>
<dbReference type="InterPro" id="IPR012312">
    <property type="entry name" value="Hemerythrin-like"/>
</dbReference>
<dbReference type="GO" id="GO:0005737">
    <property type="term" value="C:cytoplasm"/>
    <property type="evidence" value="ECO:0007669"/>
    <property type="project" value="UniProtKB-SubCell"/>
</dbReference>
<gene>
    <name evidence="7" type="ORF">SAMN05421820_10476</name>
</gene>
<keyword evidence="4" id="KW-0408">Iron</keyword>
<feature type="domain" description="Hemerythrin-like" evidence="5">
    <location>
        <begin position="158"/>
        <end position="308"/>
    </location>
</feature>
<keyword evidence="2" id="KW-0963">Cytoplasm</keyword>
<dbReference type="PANTHER" id="PTHR36438:SF1">
    <property type="entry name" value="IRON-SULFUR CLUSTER REPAIR PROTEIN YTFE"/>
    <property type="match status" value="1"/>
</dbReference>
<evidence type="ECO:0000313" key="8">
    <source>
        <dbReference type="Proteomes" id="UP000183200"/>
    </source>
</evidence>
<protein>
    <submittedName>
        <fullName evidence="7">Regulator of cell morphogenesis and NO signaling</fullName>
    </submittedName>
</protein>
<reference evidence="8" key="1">
    <citation type="submission" date="2016-10" db="EMBL/GenBank/DDBJ databases">
        <authorList>
            <person name="Varghese N."/>
            <person name="Submissions S."/>
        </authorList>
    </citation>
    <scope>NUCLEOTIDE SEQUENCE [LARGE SCALE GENOMIC DNA]</scope>
    <source>
        <strain evidence="8">DSM 19110</strain>
    </source>
</reference>
<keyword evidence="3" id="KW-0479">Metal-binding</keyword>
<evidence type="ECO:0000256" key="2">
    <source>
        <dbReference type="ARBA" id="ARBA00022490"/>
    </source>
</evidence>
<dbReference type="Pfam" id="PF10006">
    <property type="entry name" value="DUF2249"/>
    <property type="match status" value="1"/>
</dbReference>
<proteinExistence type="predicted"/>
<organism evidence="7 8">
    <name type="scientific">Pedobacter steynii</name>
    <dbReference type="NCBI Taxonomy" id="430522"/>
    <lineage>
        <taxon>Bacteria</taxon>
        <taxon>Pseudomonadati</taxon>
        <taxon>Bacteroidota</taxon>
        <taxon>Sphingobacteriia</taxon>
        <taxon>Sphingobacteriales</taxon>
        <taxon>Sphingobacteriaceae</taxon>
        <taxon>Pedobacter</taxon>
    </lineage>
</organism>
<name>A0A1G9U728_9SPHI</name>
<evidence type="ECO:0000259" key="5">
    <source>
        <dbReference type="Pfam" id="PF01814"/>
    </source>
</evidence>
<evidence type="ECO:0000259" key="6">
    <source>
        <dbReference type="Pfam" id="PF10006"/>
    </source>
</evidence>
<keyword evidence="8" id="KW-1185">Reference proteome</keyword>
<dbReference type="OrthoDB" id="9797132at2"/>
<dbReference type="NCBIfam" id="TIGR03652">
    <property type="entry name" value="FeS_repair_RIC"/>
    <property type="match status" value="1"/>
</dbReference>
<dbReference type="EMBL" id="FNGY01000004">
    <property type="protein sequence ID" value="SDM55484.1"/>
    <property type="molecule type" value="Genomic_DNA"/>
</dbReference>
<comment type="subcellular location">
    <subcellularLocation>
        <location evidence="1">Cytoplasm</location>
    </subcellularLocation>
</comment>
<evidence type="ECO:0000256" key="1">
    <source>
        <dbReference type="ARBA" id="ARBA00004496"/>
    </source>
</evidence>
<dbReference type="InterPro" id="IPR019903">
    <property type="entry name" value="RIC_family"/>
</dbReference>
<feature type="domain" description="DUF2249" evidence="6">
    <location>
        <begin position="6"/>
        <end position="75"/>
    </location>
</feature>
<dbReference type="InterPro" id="IPR018720">
    <property type="entry name" value="DUF2249"/>
</dbReference>
<evidence type="ECO:0000313" key="7">
    <source>
        <dbReference type="EMBL" id="SDM55484.1"/>
    </source>
</evidence>
<dbReference type="Pfam" id="PF01814">
    <property type="entry name" value="Hemerythrin"/>
    <property type="match status" value="1"/>
</dbReference>
<accession>A0A1G9U728</accession>
<sequence>METMITLNVTALEPRLKHPTIFEIYDGLNPGEAFVIDNDHDPKPLYYQLLAERGQHFTWAYLENGPELWKVKIAKNETPQNEETIGEMVTKDYRKAQVFKSFGIDFCCGGKKILAEVCKRKGIDTEVVQKAMEFLKEAPVDSENDYSKWNPGFLTDYIINTHHQYVKDNTTFIMELANKVASVHGAQHPETIRVAEIFAKVANDLTLHLMKEEKVLFPFIKEMSDVQDQAGRLSESAFGAVSNPIQMMESEHEEAGEALQTIRELTDNFTLPAGACNSYTILYKKLDEYENDLHKHVHLENNILFPKALALEKELRQR</sequence>
<dbReference type="PANTHER" id="PTHR36438">
    <property type="entry name" value="IRON-SULFUR CLUSTER REPAIR PROTEIN YTFE"/>
    <property type="match status" value="1"/>
</dbReference>
<evidence type="ECO:0000256" key="3">
    <source>
        <dbReference type="ARBA" id="ARBA00022723"/>
    </source>
</evidence>
<evidence type="ECO:0000256" key="4">
    <source>
        <dbReference type="ARBA" id="ARBA00023004"/>
    </source>
</evidence>